<dbReference type="Pfam" id="PF12937">
    <property type="entry name" value="F-box-like"/>
    <property type="match status" value="1"/>
</dbReference>
<protein>
    <recommendedName>
        <fullName evidence="1">F-box domain-containing protein</fullName>
    </recommendedName>
</protein>
<name>A0A9P7YL52_9HELO</name>
<dbReference type="AlphaFoldDB" id="A0A9P7YL52"/>
<dbReference type="EMBL" id="MU251429">
    <property type="protein sequence ID" value="KAG9235570.1"/>
    <property type="molecule type" value="Genomic_DNA"/>
</dbReference>
<organism evidence="2 3">
    <name type="scientific">Amylocarpus encephaloides</name>
    <dbReference type="NCBI Taxonomy" id="45428"/>
    <lineage>
        <taxon>Eukaryota</taxon>
        <taxon>Fungi</taxon>
        <taxon>Dikarya</taxon>
        <taxon>Ascomycota</taxon>
        <taxon>Pezizomycotina</taxon>
        <taxon>Leotiomycetes</taxon>
        <taxon>Helotiales</taxon>
        <taxon>Helotiales incertae sedis</taxon>
        <taxon>Amylocarpus</taxon>
    </lineage>
</organism>
<sequence>MALDAQSNWNVEMSQPLKLASTKKQLNIDHPSNPSNGFDTPSLGFPRDGFRKILLPSEIITHILEYVKRQPSPQSTIWACSLVSRAWYSSTIATLYERPFISGSGFDAFVHTICPSKNAHIRHSSLSILVKSLDMSYLVHNSSKSLTARLLGRLKGNLEEFIAPQASFGINSFAALSKCAKLKVLNLSLISASISNKLLFQTLKSLQELETLFFPRSSGHSQEDVIELYVWPQRLKALHLAGGINDHFITMQLSGIPQCLERLSIQHCTQVRCGSLVQAFEHIGVGLKHLTIRYPMPRLAIGDFDTLLQLCANLLALRISAEYISNNLFTNILSHPLRILDVESTPSYLADPEYTPTVQSLYEVVELDRLKDLRSVRVTARLGWQATTLQKEITNDLIEAMEDNDMENQLGLWVGVWQGD</sequence>
<proteinExistence type="predicted"/>
<feature type="domain" description="F-box" evidence="1">
    <location>
        <begin position="55"/>
        <end position="101"/>
    </location>
</feature>
<dbReference type="InterPro" id="IPR032675">
    <property type="entry name" value="LRR_dom_sf"/>
</dbReference>
<dbReference type="Proteomes" id="UP000824998">
    <property type="component" value="Unassembled WGS sequence"/>
</dbReference>
<gene>
    <name evidence="2" type="ORF">BJ875DRAFT_267801</name>
</gene>
<dbReference type="SUPFAM" id="SSF52047">
    <property type="entry name" value="RNI-like"/>
    <property type="match status" value="1"/>
</dbReference>
<dbReference type="Gene3D" id="3.80.10.10">
    <property type="entry name" value="Ribonuclease Inhibitor"/>
    <property type="match status" value="1"/>
</dbReference>
<dbReference type="InterPro" id="IPR036047">
    <property type="entry name" value="F-box-like_dom_sf"/>
</dbReference>
<keyword evidence="3" id="KW-1185">Reference proteome</keyword>
<evidence type="ECO:0000259" key="1">
    <source>
        <dbReference type="Pfam" id="PF12937"/>
    </source>
</evidence>
<dbReference type="OrthoDB" id="2125396at2759"/>
<evidence type="ECO:0000313" key="3">
    <source>
        <dbReference type="Proteomes" id="UP000824998"/>
    </source>
</evidence>
<evidence type="ECO:0000313" key="2">
    <source>
        <dbReference type="EMBL" id="KAG9235570.1"/>
    </source>
</evidence>
<dbReference type="CDD" id="cd09917">
    <property type="entry name" value="F-box_SF"/>
    <property type="match status" value="1"/>
</dbReference>
<comment type="caution">
    <text evidence="2">The sequence shown here is derived from an EMBL/GenBank/DDBJ whole genome shotgun (WGS) entry which is preliminary data.</text>
</comment>
<accession>A0A9P7YL52</accession>
<dbReference type="SUPFAM" id="SSF81383">
    <property type="entry name" value="F-box domain"/>
    <property type="match status" value="1"/>
</dbReference>
<dbReference type="InterPro" id="IPR001810">
    <property type="entry name" value="F-box_dom"/>
</dbReference>
<reference evidence="2" key="1">
    <citation type="journal article" date="2021" name="IMA Fungus">
        <title>Genomic characterization of three marine fungi, including Emericellopsis atlantica sp. nov. with signatures of a generalist lifestyle and marine biomass degradation.</title>
        <authorList>
            <person name="Hagestad O.C."/>
            <person name="Hou L."/>
            <person name="Andersen J.H."/>
            <person name="Hansen E.H."/>
            <person name="Altermark B."/>
            <person name="Li C."/>
            <person name="Kuhnert E."/>
            <person name="Cox R.J."/>
            <person name="Crous P.W."/>
            <person name="Spatafora J.W."/>
            <person name="Lail K."/>
            <person name="Amirebrahimi M."/>
            <person name="Lipzen A."/>
            <person name="Pangilinan J."/>
            <person name="Andreopoulos W."/>
            <person name="Hayes R.D."/>
            <person name="Ng V."/>
            <person name="Grigoriev I.V."/>
            <person name="Jackson S.A."/>
            <person name="Sutton T.D.S."/>
            <person name="Dobson A.D.W."/>
            <person name="Rama T."/>
        </authorList>
    </citation>
    <scope>NUCLEOTIDE SEQUENCE</scope>
    <source>
        <strain evidence="2">TRa018bII</strain>
    </source>
</reference>